<name>A0A926NV53_9SPHI</name>
<sequence>MKTEFKKIKTELEETLLSDPDVASSAEAIKQAATLIEDALSSIRIDVVKNGFEDEPDEIAFFKSYKPELLSLKIELIYRYNLKLNEPVGTRETVIKYYEAEIKSIQSFFRMNSFHYQYFKNNLTHMDAVYFVRNAGPLALPTDDINDVDPKFSTPMSLLFAKFKGYESVQQFSLQQISSTDDSNSGTEQKGVKENMKWTGDSINIVELAYGVWLTGQLNNGNASLNQIVKWLEVNLHVNIGVVQRRFIEIERRKRLSPTKYIDQMRDTIRQKIDRGNS</sequence>
<dbReference type="Proteomes" id="UP000619078">
    <property type="component" value="Unassembled WGS sequence"/>
</dbReference>
<comment type="caution">
    <text evidence="1">The sequence shown here is derived from an EMBL/GenBank/DDBJ whole genome shotgun (WGS) entry which is preliminary data.</text>
</comment>
<dbReference type="Pfam" id="PF09357">
    <property type="entry name" value="RteC"/>
    <property type="match status" value="1"/>
</dbReference>
<keyword evidence="2" id="KW-1185">Reference proteome</keyword>
<gene>
    <name evidence="1" type="ORF">IDJ76_18760</name>
</gene>
<evidence type="ECO:0000313" key="2">
    <source>
        <dbReference type="Proteomes" id="UP000619078"/>
    </source>
</evidence>
<dbReference type="EMBL" id="JACWMX010000009">
    <property type="protein sequence ID" value="MBD1395152.1"/>
    <property type="molecule type" value="Genomic_DNA"/>
</dbReference>
<dbReference type="RefSeq" id="WP_191165496.1">
    <property type="nucleotide sequence ID" value="NZ_JACWMX010000009.1"/>
</dbReference>
<dbReference type="InterPro" id="IPR018534">
    <property type="entry name" value="Tet_reg_excision_RteC"/>
</dbReference>
<accession>A0A926NV53</accession>
<evidence type="ECO:0000313" key="1">
    <source>
        <dbReference type="EMBL" id="MBD1395152.1"/>
    </source>
</evidence>
<proteinExistence type="predicted"/>
<dbReference type="AlphaFoldDB" id="A0A926NV53"/>
<protein>
    <submittedName>
        <fullName evidence="1">RteC domain-containing protein</fullName>
    </submittedName>
</protein>
<organism evidence="1 2">
    <name type="scientific">Mucilaginibacter glaciei</name>
    <dbReference type="NCBI Taxonomy" id="2772109"/>
    <lineage>
        <taxon>Bacteria</taxon>
        <taxon>Pseudomonadati</taxon>
        <taxon>Bacteroidota</taxon>
        <taxon>Sphingobacteriia</taxon>
        <taxon>Sphingobacteriales</taxon>
        <taxon>Sphingobacteriaceae</taxon>
        <taxon>Mucilaginibacter</taxon>
    </lineage>
</organism>
<reference evidence="1" key="1">
    <citation type="submission" date="2020-09" db="EMBL/GenBank/DDBJ databases">
        <title>Novel species of Mucilaginibacter isolated from a glacier on the Tibetan Plateau.</title>
        <authorList>
            <person name="Liu Q."/>
            <person name="Xin Y.-H."/>
        </authorList>
    </citation>
    <scope>NUCLEOTIDE SEQUENCE</scope>
    <source>
        <strain evidence="1">ZB1P21</strain>
    </source>
</reference>